<comment type="pathway">
    <text evidence="2">Pyrimidine metabolism; UMP biosynthesis via de novo pathway.</text>
</comment>
<dbReference type="Gene3D" id="3.20.20.70">
    <property type="entry name" value="Aldolase class I"/>
    <property type="match status" value="1"/>
</dbReference>
<evidence type="ECO:0000313" key="9">
    <source>
        <dbReference type="Proteomes" id="UP000325286"/>
    </source>
</evidence>
<dbReference type="OrthoDB" id="9794954at2"/>
<dbReference type="InterPro" id="IPR005720">
    <property type="entry name" value="Dihydroorotate_DH_cat"/>
</dbReference>
<keyword evidence="4" id="KW-0288">FMN</keyword>
<keyword evidence="9" id="KW-1185">Reference proteome</keyword>
<keyword evidence="6" id="KW-0560">Oxidoreductase</keyword>
<dbReference type="Pfam" id="PF01180">
    <property type="entry name" value="DHO_dh"/>
    <property type="match status" value="1"/>
</dbReference>
<dbReference type="RefSeq" id="WP_068132285.1">
    <property type="nucleotide sequence ID" value="NZ_CP042914.1"/>
</dbReference>
<dbReference type="SUPFAM" id="SSF51395">
    <property type="entry name" value="FMN-linked oxidoreductases"/>
    <property type="match status" value="1"/>
</dbReference>
<dbReference type="KEGG" id="rul:UC8_27550"/>
<dbReference type="AlphaFoldDB" id="A0A5B9QNZ1"/>
<accession>A0A5B9QNZ1</accession>
<dbReference type="UniPathway" id="UPA00070"/>
<evidence type="ECO:0000256" key="2">
    <source>
        <dbReference type="ARBA" id="ARBA00004725"/>
    </source>
</evidence>
<reference evidence="8 9" key="1">
    <citation type="submission" date="2019-08" db="EMBL/GenBank/DDBJ databases">
        <title>Deep-cultivation of Planctomycetes and their phenomic and genomic characterization uncovers novel biology.</title>
        <authorList>
            <person name="Wiegand S."/>
            <person name="Jogler M."/>
            <person name="Boedeker C."/>
            <person name="Pinto D."/>
            <person name="Vollmers J."/>
            <person name="Rivas-Marin E."/>
            <person name="Kohn T."/>
            <person name="Peeters S.H."/>
            <person name="Heuer A."/>
            <person name="Rast P."/>
            <person name="Oberbeckmann S."/>
            <person name="Bunk B."/>
            <person name="Jeske O."/>
            <person name="Meyerdierks A."/>
            <person name="Storesund J.E."/>
            <person name="Kallscheuer N."/>
            <person name="Luecker S."/>
            <person name="Lage O.M."/>
            <person name="Pohl T."/>
            <person name="Merkel B.J."/>
            <person name="Hornburger P."/>
            <person name="Mueller R.-W."/>
            <person name="Bruemmer F."/>
            <person name="Labrenz M."/>
            <person name="Spormann A.M."/>
            <person name="Op den Camp H."/>
            <person name="Overmann J."/>
            <person name="Amann R."/>
            <person name="Jetten M.S.M."/>
            <person name="Mascher T."/>
            <person name="Medema M.H."/>
            <person name="Devos D.P."/>
            <person name="Kaster A.-K."/>
            <person name="Ovreas L."/>
            <person name="Rohde M."/>
            <person name="Galperin M.Y."/>
            <person name="Jogler C."/>
        </authorList>
    </citation>
    <scope>NUCLEOTIDE SEQUENCE [LARGE SCALE GENOMIC DNA]</scope>
    <source>
        <strain evidence="8 9">UC8</strain>
    </source>
</reference>
<protein>
    <submittedName>
        <fullName evidence="8">Dihydroorotate dehydrogenase 2</fullName>
    </submittedName>
</protein>
<evidence type="ECO:0000259" key="7">
    <source>
        <dbReference type="Pfam" id="PF01180"/>
    </source>
</evidence>
<sequence>MSLDVTTHYGGLVLQSPIIVGACPLTAQERPRLAMEAAGAGAVVLPSLFEEQVLLAHAREGTFLSRSERLILEHAKRMQMESFCTDADVYLALVNRASGQMSIPVIASLNGYTATNWVDFAGELQGAGADAIELNLHHPPAGTYNCPREIEDAIVDTVAKINHSISIPVFVNLQREYTSPSHLACRLLSGVQGMVLFGREPDIDICLDSLKLKPCWGLSEPQSVRHSLAAIMQVHSHCPAMPLGVSGGVHTPEDLIRALLAGGDAALLTAALYREGPDVIRTLIDGLIRFMERHHWRSIAELKVNRPLEFDSDEQRSIYMQALTSRFVEEHLHVGQRTMHGDRWGHPES</sequence>
<evidence type="ECO:0000256" key="1">
    <source>
        <dbReference type="ARBA" id="ARBA00001917"/>
    </source>
</evidence>
<dbReference type="GO" id="GO:0044205">
    <property type="term" value="P:'de novo' UMP biosynthetic process"/>
    <property type="evidence" value="ECO:0007669"/>
    <property type="project" value="UniProtKB-UniPathway"/>
</dbReference>
<evidence type="ECO:0000256" key="4">
    <source>
        <dbReference type="ARBA" id="ARBA00022643"/>
    </source>
</evidence>
<evidence type="ECO:0000313" key="8">
    <source>
        <dbReference type="EMBL" id="QEG40738.1"/>
    </source>
</evidence>
<evidence type="ECO:0000256" key="6">
    <source>
        <dbReference type="ARBA" id="ARBA00023002"/>
    </source>
</evidence>
<evidence type="ECO:0000256" key="3">
    <source>
        <dbReference type="ARBA" id="ARBA00022630"/>
    </source>
</evidence>
<name>A0A5B9QNZ1_9BACT</name>
<keyword evidence="3" id="KW-0285">Flavoprotein</keyword>
<evidence type="ECO:0000256" key="5">
    <source>
        <dbReference type="ARBA" id="ARBA00022975"/>
    </source>
</evidence>
<dbReference type="GO" id="GO:0005737">
    <property type="term" value="C:cytoplasm"/>
    <property type="evidence" value="ECO:0007669"/>
    <property type="project" value="InterPro"/>
</dbReference>
<organism evidence="8 9">
    <name type="scientific">Roseimaritima ulvae</name>
    <dbReference type="NCBI Taxonomy" id="980254"/>
    <lineage>
        <taxon>Bacteria</taxon>
        <taxon>Pseudomonadati</taxon>
        <taxon>Planctomycetota</taxon>
        <taxon>Planctomycetia</taxon>
        <taxon>Pirellulales</taxon>
        <taxon>Pirellulaceae</taxon>
        <taxon>Roseimaritima</taxon>
    </lineage>
</organism>
<dbReference type="InterPro" id="IPR012135">
    <property type="entry name" value="Dihydroorotate_DH_1_2"/>
</dbReference>
<dbReference type="InterPro" id="IPR013785">
    <property type="entry name" value="Aldolase_TIM"/>
</dbReference>
<dbReference type="PIRSF" id="PIRSF000164">
    <property type="entry name" value="DHO_oxidase"/>
    <property type="match status" value="1"/>
</dbReference>
<proteinExistence type="predicted"/>
<dbReference type="Proteomes" id="UP000325286">
    <property type="component" value="Chromosome"/>
</dbReference>
<dbReference type="EMBL" id="CP042914">
    <property type="protein sequence ID" value="QEG40738.1"/>
    <property type="molecule type" value="Genomic_DNA"/>
</dbReference>
<gene>
    <name evidence="8" type="ORF">UC8_27550</name>
</gene>
<keyword evidence="5" id="KW-0665">Pyrimidine biosynthesis</keyword>
<dbReference type="GO" id="GO:0004152">
    <property type="term" value="F:dihydroorotate dehydrogenase activity"/>
    <property type="evidence" value="ECO:0007669"/>
    <property type="project" value="InterPro"/>
</dbReference>
<comment type="cofactor">
    <cofactor evidence="1">
        <name>FMN</name>
        <dbReference type="ChEBI" id="CHEBI:58210"/>
    </cofactor>
</comment>
<feature type="domain" description="Dihydroorotate dehydrogenase catalytic" evidence="7">
    <location>
        <begin position="97"/>
        <end position="291"/>
    </location>
</feature>